<dbReference type="SUPFAM" id="SSF101327">
    <property type="entry name" value="YgfB-like"/>
    <property type="match status" value="1"/>
</dbReference>
<gene>
    <name evidence="1" type="ORF">O1V66_19895</name>
</gene>
<dbReference type="RefSeq" id="WP_052673454.1">
    <property type="nucleotide sequence ID" value="NZ_CP114058.1"/>
</dbReference>
<reference evidence="1" key="1">
    <citation type="submission" date="2022-12" db="EMBL/GenBank/DDBJ databases">
        <title>Complete genome sequence of an Australian strain of Rouxiella badensis DAR84756 and resolution of the R. badensis DSM100043 and R. chamberiensis DSM28324 genomes.</title>
        <authorList>
            <person name="Paul S."/>
            <person name="Anderson P.J."/>
            <person name="Maynard G."/>
            <person name="Dyall-Smith M."/>
            <person name="Kudinha T."/>
        </authorList>
    </citation>
    <scope>NUCLEOTIDE SEQUENCE</scope>
    <source>
        <strain evidence="1">DSM 28324</strain>
    </source>
</reference>
<organism evidence="1 2">
    <name type="scientific">Rouxiella chamberiensis</name>
    <dbReference type="NCBI Taxonomy" id="1513468"/>
    <lineage>
        <taxon>Bacteria</taxon>
        <taxon>Pseudomonadati</taxon>
        <taxon>Pseudomonadota</taxon>
        <taxon>Gammaproteobacteria</taxon>
        <taxon>Enterobacterales</taxon>
        <taxon>Yersiniaceae</taxon>
        <taxon>Rouxiella</taxon>
    </lineage>
</organism>
<proteinExistence type="predicted"/>
<dbReference type="Gene3D" id="1.20.120.740">
    <property type="entry name" value="YgfB uncharacterised protein family UPF0149, PF03695"/>
    <property type="match status" value="1"/>
</dbReference>
<evidence type="ECO:0000313" key="2">
    <source>
        <dbReference type="Proteomes" id="UP001164712"/>
    </source>
</evidence>
<dbReference type="InterPro" id="IPR011978">
    <property type="entry name" value="YgfB-like"/>
</dbReference>
<evidence type="ECO:0000313" key="1">
    <source>
        <dbReference type="EMBL" id="WAT01005.1"/>
    </source>
</evidence>
<dbReference type="InterPro" id="IPR036255">
    <property type="entry name" value="YgfB-like_sf"/>
</dbReference>
<dbReference type="NCBIfam" id="NF007704">
    <property type="entry name" value="PRK10396.1"/>
    <property type="match status" value="1"/>
</dbReference>
<dbReference type="NCBIfam" id="TIGR02292">
    <property type="entry name" value="ygfB_yecA"/>
    <property type="match status" value="1"/>
</dbReference>
<dbReference type="Proteomes" id="UP001164712">
    <property type="component" value="Chromosome"/>
</dbReference>
<accession>A0ABY7HNV3</accession>
<dbReference type="Pfam" id="PF03695">
    <property type="entry name" value="UPF0149"/>
    <property type="match status" value="1"/>
</dbReference>
<keyword evidence="2" id="KW-1185">Reference proteome</keyword>
<name>A0ABY7HNV3_9GAMM</name>
<sequence length="190" mass="21835">MKDGPLNEEELEWLEDVLIKYGNDESVLDVAELDGMLTAILSGPNMIEPSVWLVALWGGEDFIPDWESQEEVTRFMDLTFQHMNDIADRLNDYPEQFEPLFGEQTVEGTDYTVVDEWCYGYMRGIALDDWSSLPAAFKPSLEAIELHGLEKNMTTLEGMTDDQIETTIEEIKPAALNLHGYWLSQRQERH</sequence>
<protein>
    <submittedName>
        <fullName evidence="1">UPF0149 family protein</fullName>
    </submittedName>
</protein>
<dbReference type="EMBL" id="CP114058">
    <property type="protein sequence ID" value="WAT01005.1"/>
    <property type="molecule type" value="Genomic_DNA"/>
</dbReference>